<dbReference type="KEGG" id="daur:Daura_11250"/>
<accession>A0A9Q9IMU1</accession>
<gene>
    <name evidence="1" type="ORF">Daura_11250</name>
</gene>
<keyword evidence="2" id="KW-1185">Reference proteome</keyword>
<protein>
    <submittedName>
        <fullName evidence="1">Uncharacterized protein</fullName>
    </submittedName>
</protein>
<dbReference type="RefSeq" id="WP_033361205.1">
    <property type="nucleotide sequence ID" value="NZ_CP073767.1"/>
</dbReference>
<evidence type="ECO:0000313" key="1">
    <source>
        <dbReference type="EMBL" id="UWZ56692.1"/>
    </source>
</evidence>
<dbReference type="Proteomes" id="UP001058003">
    <property type="component" value="Chromosome"/>
</dbReference>
<dbReference type="AlphaFoldDB" id="A0A9Q9IMU1"/>
<dbReference type="EMBL" id="CP073767">
    <property type="protein sequence ID" value="UWZ56692.1"/>
    <property type="molecule type" value="Genomic_DNA"/>
</dbReference>
<evidence type="ECO:0000313" key="2">
    <source>
        <dbReference type="Proteomes" id="UP001058003"/>
    </source>
</evidence>
<organism evidence="1 2">
    <name type="scientific">Dactylosporangium aurantiacum</name>
    <dbReference type="NCBI Taxonomy" id="35754"/>
    <lineage>
        <taxon>Bacteria</taxon>
        <taxon>Bacillati</taxon>
        <taxon>Actinomycetota</taxon>
        <taxon>Actinomycetes</taxon>
        <taxon>Micromonosporales</taxon>
        <taxon>Micromonosporaceae</taxon>
        <taxon>Dactylosporangium</taxon>
    </lineage>
</organism>
<proteinExistence type="predicted"/>
<name>A0A9Q9IMU1_9ACTN</name>
<reference evidence="1" key="1">
    <citation type="submission" date="2021-04" db="EMBL/GenBank/DDBJ databases">
        <title>Dactylosporangium aurantiacum NRRL B-8018 full assembly.</title>
        <authorList>
            <person name="Hartkoorn R.C."/>
            <person name="Beaudoing E."/>
            <person name="Hot D."/>
        </authorList>
    </citation>
    <scope>NUCLEOTIDE SEQUENCE</scope>
    <source>
        <strain evidence="1">NRRL B-8018</strain>
    </source>
</reference>
<sequence>MDLDLIGAELGVQPDGDDLVPRGLWRVEDGPHVCLAGVRDGRPVEISFTGGAMVTRVRVVVPELQALGNAAGALVPDAGTPPSAVAALRRTGELGDLWRDVRVSGGPDGLVAVRRADLSGYLLDLWLLERLAEALS</sequence>